<keyword evidence="7" id="KW-1278">Translocase</keyword>
<protein>
    <submittedName>
        <fullName evidence="10">ATP-binding cassette domain-containing protein</fullName>
    </submittedName>
</protein>
<evidence type="ECO:0000313" key="10">
    <source>
        <dbReference type="EMBL" id="QMV44188.1"/>
    </source>
</evidence>
<comment type="subcellular location">
    <subcellularLocation>
        <location evidence="1">Cell membrane</location>
        <topology evidence="1">Peripheral membrane protein</topology>
    </subcellularLocation>
</comment>
<dbReference type="GO" id="GO:0043190">
    <property type="term" value="C:ATP-binding cassette (ABC) transporter complex"/>
    <property type="evidence" value="ECO:0007669"/>
    <property type="project" value="TreeGrafter"/>
</dbReference>
<name>A0A7G5C4Q4_9BACL</name>
<dbReference type="InterPro" id="IPR050095">
    <property type="entry name" value="ECF_ABC_transporter_ATP-bd"/>
</dbReference>
<evidence type="ECO:0000256" key="6">
    <source>
        <dbReference type="ARBA" id="ARBA00022840"/>
    </source>
</evidence>
<evidence type="ECO:0000256" key="2">
    <source>
        <dbReference type="ARBA" id="ARBA00005417"/>
    </source>
</evidence>
<evidence type="ECO:0000259" key="9">
    <source>
        <dbReference type="PROSITE" id="PS50893"/>
    </source>
</evidence>
<dbReference type="InterPro" id="IPR015856">
    <property type="entry name" value="ABC_transpr_CbiO/EcfA_su"/>
</dbReference>
<dbReference type="InterPro" id="IPR027417">
    <property type="entry name" value="P-loop_NTPase"/>
</dbReference>
<dbReference type="EMBL" id="CP041969">
    <property type="protein sequence ID" value="QMV44188.1"/>
    <property type="molecule type" value="Genomic_DNA"/>
</dbReference>
<keyword evidence="5" id="KW-0547">Nucleotide-binding</keyword>
<keyword evidence="6 10" id="KW-0067">ATP-binding</keyword>
<dbReference type="SMART" id="SM00382">
    <property type="entry name" value="AAA"/>
    <property type="match status" value="1"/>
</dbReference>
<sequence length="300" mass="33405">MEGPAMRIELNGIRFNHGKPKRRGKTNLLPNVLENVGFAIEPGEKVAICGKSGSGKSTLLQLMKGFIRSTGGTLKLDGYDPHLDRRPELFDRIGYVFQYPEHQLFAPTVAEDVGFGLRNSNLTPEERENKIRRALDAVGLQENQYATRSPLELSGGEKRRAAIAGVLVLEPEVIVLDEPTAGLDLPSRTALFDLLRELNESRGTTVIWVSHQLDEILEHAPRMLALHHGVIVADGAPADRIADPSVRSLFDWEEPTALAIARWFKESRGIVIAEPWNEKNVADAYQFIIERDSEWLQAAT</sequence>
<dbReference type="KEGG" id="cchl:FPL14_25750"/>
<dbReference type="PROSITE" id="PS50893">
    <property type="entry name" value="ABC_TRANSPORTER_2"/>
    <property type="match status" value="1"/>
</dbReference>
<keyword evidence="11" id="KW-1185">Reference proteome</keyword>
<keyword evidence="8" id="KW-0472">Membrane</keyword>
<dbReference type="InterPro" id="IPR003593">
    <property type="entry name" value="AAA+_ATPase"/>
</dbReference>
<dbReference type="GO" id="GO:0016887">
    <property type="term" value="F:ATP hydrolysis activity"/>
    <property type="evidence" value="ECO:0007669"/>
    <property type="project" value="InterPro"/>
</dbReference>
<dbReference type="GO" id="GO:0042626">
    <property type="term" value="F:ATPase-coupled transmembrane transporter activity"/>
    <property type="evidence" value="ECO:0007669"/>
    <property type="project" value="TreeGrafter"/>
</dbReference>
<evidence type="ECO:0000256" key="4">
    <source>
        <dbReference type="ARBA" id="ARBA00022475"/>
    </source>
</evidence>
<organism evidence="10 11">
    <name type="scientific">Cohnella cholangitidis</name>
    <dbReference type="NCBI Taxonomy" id="2598458"/>
    <lineage>
        <taxon>Bacteria</taxon>
        <taxon>Bacillati</taxon>
        <taxon>Bacillota</taxon>
        <taxon>Bacilli</taxon>
        <taxon>Bacillales</taxon>
        <taxon>Paenibacillaceae</taxon>
        <taxon>Cohnella</taxon>
    </lineage>
</organism>
<evidence type="ECO:0000256" key="7">
    <source>
        <dbReference type="ARBA" id="ARBA00022967"/>
    </source>
</evidence>
<dbReference type="Proteomes" id="UP000515679">
    <property type="component" value="Chromosome"/>
</dbReference>
<evidence type="ECO:0000256" key="1">
    <source>
        <dbReference type="ARBA" id="ARBA00004202"/>
    </source>
</evidence>
<dbReference type="PANTHER" id="PTHR43553">
    <property type="entry name" value="HEAVY METAL TRANSPORTER"/>
    <property type="match status" value="1"/>
</dbReference>
<dbReference type="GO" id="GO:0005524">
    <property type="term" value="F:ATP binding"/>
    <property type="evidence" value="ECO:0007669"/>
    <property type="project" value="UniProtKB-KW"/>
</dbReference>
<dbReference type="SUPFAM" id="SSF52540">
    <property type="entry name" value="P-loop containing nucleoside triphosphate hydrolases"/>
    <property type="match status" value="1"/>
</dbReference>
<keyword evidence="3" id="KW-0813">Transport</keyword>
<accession>A0A7G5C4Q4</accession>
<evidence type="ECO:0000313" key="11">
    <source>
        <dbReference type="Proteomes" id="UP000515679"/>
    </source>
</evidence>
<dbReference type="PROSITE" id="PS00211">
    <property type="entry name" value="ABC_TRANSPORTER_1"/>
    <property type="match status" value="1"/>
</dbReference>
<gene>
    <name evidence="10" type="ORF">FPL14_25750</name>
</gene>
<dbReference type="InterPro" id="IPR017871">
    <property type="entry name" value="ABC_transporter-like_CS"/>
</dbReference>
<dbReference type="Gene3D" id="3.40.50.300">
    <property type="entry name" value="P-loop containing nucleotide triphosphate hydrolases"/>
    <property type="match status" value="1"/>
</dbReference>
<comment type="similarity">
    <text evidence="2">Belongs to the ABC transporter superfamily.</text>
</comment>
<evidence type="ECO:0000256" key="3">
    <source>
        <dbReference type="ARBA" id="ARBA00022448"/>
    </source>
</evidence>
<evidence type="ECO:0000256" key="5">
    <source>
        <dbReference type="ARBA" id="ARBA00022741"/>
    </source>
</evidence>
<dbReference type="CDD" id="cd03225">
    <property type="entry name" value="ABC_cobalt_CbiO_domain1"/>
    <property type="match status" value="1"/>
</dbReference>
<reference evidence="10 11" key="1">
    <citation type="submission" date="2019-07" db="EMBL/GenBank/DDBJ databases">
        <authorList>
            <person name="Kim J.K."/>
            <person name="Cheong H.-M."/>
            <person name="Choi Y."/>
            <person name="Hwang K.J."/>
            <person name="Lee S."/>
            <person name="Choi C."/>
        </authorList>
    </citation>
    <scope>NUCLEOTIDE SEQUENCE [LARGE SCALE GENOMIC DNA]</scope>
    <source>
        <strain evidence="10 11">KS 22</strain>
    </source>
</reference>
<dbReference type="Pfam" id="PF00005">
    <property type="entry name" value="ABC_tran"/>
    <property type="match status" value="1"/>
</dbReference>
<feature type="domain" description="ABC transporter" evidence="9">
    <location>
        <begin position="8"/>
        <end position="253"/>
    </location>
</feature>
<keyword evidence="4" id="KW-1003">Cell membrane</keyword>
<dbReference type="AlphaFoldDB" id="A0A7G5C4Q4"/>
<dbReference type="InterPro" id="IPR003439">
    <property type="entry name" value="ABC_transporter-like_ATP-bd"/>
</dbReference>
<evidence type="ECO:0000256" key="8">
    <source>
        <dbReference type="ARBA" id="ARBA00023136"/>
    </source>
</evidence>
<proteinExistence type="inferred from homology"/>